<evidence type="ECO:0000313" key="9">
    <source>
        <dbReference type="Proteomes" id="UP000006753"/>
    </source>
</evidence>
<gene>
    <name evidence="8" type="ORF">MBM_03215</name>
</gene>
<keyword evidence="3 4" id="KW-0653">Protein transport</keyword>
<dbReference type="EMBL" id="JH921432">
    <property type="protein sequence ID" value="EKD18973.1"/>
    <property type="molecule type" value="Genomic_DNA"/>
</dbReference>
<dbReference type="GO" id="GO:0006893">
    <property type="term" value="P:Golgi to plasma membrane transport"/>
    <property type="evidence" value="ECO:0007669"/>
    <property type="project" value="TreeGrafter"/>
</dbReference>
<dbReference type="STRING" id="1072389.K1XDN1"/>
<comment type="function">
    <text evidence="4">Component of the exocyst complex involved in the docking of exocytic vesicles with fusion sites on the plasma membrane.</text>
</comment>
<dbReference type="Proteomes" id="UP000006753">
    <property type="component" value="Unassembled WGS sequence"/>
</dbReference>
<dbReference type="OMA" id="HMEVRCR"/>
<protein>
    <recommendedName>
        <fullName evidence="4">Exocyst complex component Sec8</fullName>
    </recommendedName>
</protein>
<feature type="domain" description="Exocyst complex component Sec8 middle helical bundle" evidence="7">
    <location>
        <begin position="335"/>
        <end position="596"/>
    </location>
</feature>
<dbReference type="GO" id="GO:0015031">
    <property type="term" value="P:protein transport"/>
    <property type="evidence" value="ECO:0007669"/>
    <property type="project" value="UniProtKB-KW"/>
</dbReference>
<dbReference type="Pfam" id="PF04048">
    <property type="entry name" value="Sec8_N"/>
    <property type="match status" value="1"/>
</dbReference>
<dbReference type="HOGENOM" id="CLU_004025_0_0_1"/>
<dbReference type="GeneID" id="18759150"/>
<dbReference type="InterPro" id="IPR048630">
    <property type="entry name" value="Sec8_M"/>
</dbReference>
<dbReference type="InterPro" id="IPR039682">
    <property type="entry name" value="Sec8/EXOC4"/>
</dbReference>
<feature type="domain" description="Exocyst complex component Sec8 N-terminal" evidence="6">
    <location>
        <begin position="83"/>
        <end position="222"/>
    </location>
</feature>
<dbReference type="FunCoup" id="K1XDN1">
    <property type="interactions" value="277"/>
</dbReference>
<dbReference type="GO" id="GO:0090522">
    <property type="term" value="P:vesicle tethering involved in exocytosis"/>
    <property type="evidence" value="ECO:0007669"/>
    <property type="project" value="UniProtKB-UniRule"/>
</dbReference>
<evidence type="ECO:0000256" key="4">
    <source>
        <dbReference type="RuleBase" id="RU367079"/>
    </source>
</evidence>
<dbReference type="KEGG" id="mbe:MBM_03215"/>
<evidence type="ECO:0000259" key="6">
    <source>
        <dbReference type="Pfam" id="PF04048"/>
    </source>
</evidence>
<dbReference type="GO" id="GO:0006904">
    <property type="term" value="P:vesicle docking involved in exocytosis"/>
    <property type="evidence" value="ECO:0007669"/>
    <property type="project" value="InterPro"/>
</dbReference>
<feature type="region of interest" description="Disordered" evidence="5">
    <location>
        <begin position="384"/>
        <end position="403"/>
    </location>
</feature>
<dbReference type="GO" id="GO:0006612">
    <property type="term" value="P:protein targeting to membrane"/>
    <property type="evidence" value="ECO:0007669"/>
    <property type="project" value="UniProtKB-UniRule"/>
</dbReference>
<keyword evidence="9" id="KW-1185">Reference proteome</keyword>
<evidence type="ECO:0000256" key="2">
    <source>
        <dbReference type="ARBA" id="ARBA00022483"/>
    </source>
</evidence>
<dbReference type="InterPro" id="IPR007191">
    <property type="entry name" value="Sec8_exocyst_N"/>
</dbReference>
<proteinExistence type="inferred from homology"/>
<organism evidence="8 9">
    <name type="scientific">Marssonina brunnea f. sp. multigermtubi (strain MB_m1)</name>
    <name type="common">Marssonina leaf spot fungus</name>
    <dbReference type="NCBI Taxonomy" id="1072389"/>
    <lineage>
        <taxon>Eukaryota</taxon>
        <taxon>Fungi</taxon>
        <taxon>Dikarya</taxon>
        <taxon>Ascomycota</taxon>
        <taxon>Pezizomycotina</taxon>
        <taxon>Leotiomycetes</taxon>
        <taxon>Helotiales</taxon>
        <taxon>Drepanopezizaceae</taxon>
        <taxon>Drepanopeziza</taxon>
    </lineage>
</organism>
<dbReference type="eggNOG" id="KOG3691">
    <property type="taxonomic scope" value="Eukaryota"/>
</dbReference>
<evidence type="ECO:0000256" key="1">
    <source>
        <dbReference type="ARBA" id="ARBA00022448"/>
    </source>
</evidence>
<dbReference type="PANTHER" id="PTHR14146">
    <property type="entry name" value="EXOCYST COMPLEX COMPONENT 4"/>
    <property type="match status" value="1"/>
</dbReference>
<reference evidence="8 9" key="1">
    <citation type="journal article" date="2012" name="BMC Genomics">
        <title>Sequencing the genome of Marssonina brunnea reveals fungus-poplar co-evolution.</title>
        <authorList>
            <person name="Zhu S."/>
            <person name="Cao Y.-Z."/>
            <person name="Jiang C."/>
            <person name="Tan B.-Y."/>
            <person name="Wang Z."/>
            <person name="Feng S."/>
            <person name="Zhang L."/>
            <person name="Su X.-H."/>
            <person name="Brejova B."/>
            <person name="Vinar T."/>
            <person name="Xu M."/>
            <person name="Wang M.-X."/>
            <person name="Zhang S.-G."/>
            <person name="Huang M.-R."/>
            <person name="Wu R."/>
            <person name="Zhou Y."/>
        </authorList>
    </citation>
    <scope>NUCLEOTIDE SEQUENCE [LARGE SCALE GENOMIC DNA]</scope>
    <source>
        <strain evidence="8 9">MB_m1</strain>
    </source>
</reference>
<dbReference type="GO" id="GO:0000145">
    <property type="term" value="C:exocyst"/>
    <property type="evidence" value="ECO:0007669"/>
    <property type="project" value="UniProtKB-UniRule"/>
</dbReference>
<evidence type="ECO:0000256" key="5">
    <source>
        <dbReference type="SAM" id="MobiDB-lite"/>
    </source>
</evidence>
<sequence length="1070" mass="120214">MARPGGYGGFSNETYANGNGNGNGNGGGYGAPIRETGDYDLYSGGYEDRYGATPIKLPSTPAARSAFARPPRLGPESNAEKQIGEVLEHIKAEWPAMCQNECVPVHVALQLLDTSSVGRAHEYRQFEKTHRYLQDSLKAIVHEHHQGFNSSIGTFHKIQSSIQTSQKRVRTLKESLTQSKSNLSTTDPELKKLATASQSYEDLIHMLSEIEDLRLVPDQLEARISEKRFMTAVDILQTALRRIRTPALDEIGALSDLRSYLENQQTALTDILIEELHDHLYLKSPYCQERWQSLAKGQGKPGKEVPERAASVRPFYEVIDDMDLTQVMVEDPSRNPEADTFYYISLLVESLNKLGRLESAVNTIKQRLPVELFGIVTETNSEVDQKHPSSLRGGLSDSHGNQAFGSRENSVRADVIYDLLWTLYAKFEAIAESHRVFHDVVKAILKREGDRDSSMLLGGFRELWNLYQNEIRSLLHNYVTTDTDVYQFNTSPKIGGPKQDSNREQLFSFSDADSKSVQMTTEYQDLEGIIRAAVPGLMSSRKHVADGKKASGRAEEVNGRREAITSVYDKSGGIGAHKSLVEPSVFNMSLLLPPTLGFLQRLKNIVPPGSDLATSTLTSFLDNFLVNVFLPQLDETLGNLSDTVFEESDSFQQDPQWTKIARRPVFKGTSAFFALITAFCRMLGTIPHDQALSSLIVTQMMRYYDRCYDWFRSLVSRVRDSDGPTLKLSALLASGPDEIYETMQRLWTSEEKDRDLLEKETGLLIIKTNETPLRLDDIILDRETISSLCVLYTSMKWLAIKVDQLRHITRNDIDSSRTTMQKPIKRRWTLVNDAARGQDNRVSVYLPMTQETVVAFDSVVSSYQELAGTALLTLHMEIRCQIIHSLAIALSPESAPYLLEQVVNDPDPRILALNADLVSYDETITNFLREREISFIRTGLGLLIDTFLVTNASMVKAMNANGCGRMQLNILVLQQNLKNIEADVNLDRACKFYDLFTAGPDAIVKHANDERDSGIKEKGIKELFSLEELKMLMELCYSEQLNSPERGTSTVATRGMNEHQLSLSETMWDS</sequence>
<dbReference type="RefSeq" id="XP_007291104.1">
    <property type="nucleotide sequence ID" value="XM_007291042.1"/>
</dbReference>
<dbReference type="AlphaFoldDB" id="K1XDN1"/>
<keyword evidence="2 4" id="KW-0268">Exocytosis</keyword>
<dbReference type="Pfam" id="PF20652">
    <property type="entry name" value="Sec8_C"/>
    <property type="match status" value="1"/>
</dbReference>
<name>K1XDN1_MARBU</name>
<keyword evidence="1 4" id="KW-0813">Transport</keyword>
<dbReference type="PANTHER" id="PTHR14146:SF0">
    <property type="entry name" value="EXOCYST COMPLEX COMPONENT 4"/>
    <property type="match status" value="1"/>
</dbReference>
<comment type="similarity">
    <text evidence="4">Belongs to the SEC8 family.</text>
</comment>
<dbReference type="OrthoDB" id="272977at2759"/>
<accession>K1XDN1</accession>
<evidence type="ECO:0000256" key="3">
    <source>
        <dbReference type="ARBA" id="ARBA00022927"/>
    </source>
</evidence>
<evidence type="ECO:0000313" key="8">
    <source>
        <dbReference type="EMBL" id="EKD18973.1"/>
    </source>
</evidence>
<dbReference type="InParanoid" id="K1XDN1"/>
<evidence type="ECO:0000259" key="7">
    <source>
        <dbReference type="Pfam" id="PF20652"/>
    </source>
</evidence>